<organism evidence="2 3">
    <name type="scientific">Caenorhabditis tropicalis</name>
    <dbReference type="NCBI Taxonomy" id="1561998"/>
    <lineage>
        <taxon>Eukaryota</taxon>
        <taxon>Metazoa</taxon>
        <taxon>Ecdysozoa</taxon>
        <taxon>Nematoda</taxon>
        <taxon>Chromadorea</taxon>
        <taxon>Rhabditida</taxon>
        <taxon>Rhabditina</taxon>
        <taxon>Rhabditomorpha</taxon>
        <taxon>Rhabditoidea</taxon>
        <taxon>Rhabditidae</taxon>
        <taxon>Peloderinae</taxon>
        <taxon>Caenorhabditis</taxon>
    </lineage>
</organism>
<keyword evidence="1" id="KW-0472">Membrane</keyword>
<dbReference type="Proteomes" id="UP000095282">
    <property type="component" value="Unplaced"/>
</dbReference>
<feature type="transmembrane region" description="Helical" evidence="1">
    <location>
        <begin position="24"/>
        <end position="46"/>
    </location>
</feature>
<proteinExistence type="predicted"/>
<keyword evidence="1" id="KW-0812">Transmembrane</keyword>
<accession>A0A1I7U6N8</accession>
<name>A0A1I7U6N8_9PELO</name>
<keyword evidence="2" id="KW-1185">Reference proteome</keyword>
<evidence type="ECO:0000313" key="3">
    <source>
        <dbReference type="WBParaSite" id="Csp11.Scaffold629.g15403.t1"/>
    </source>
</evidence>
<keyword evidence="1" id="KW-1133">Transmembrane helix</keyword>
<dbReference type="AlphaFoldDB" id="A0A1I7U6N8"/>
<evidence type="ECO:0000313" key="2">
    <source>
        <dbReference type="Proteomes" id="UP000095282"/>
    </source>
</evidence>
<evidence type="ECO:0000256" key="1">
    <source>
        <dbReference type="SAM" id="Phobius"/>
    </source>
</evidence>
<dbReference type="WBParaSite" id="Csp11.Scaffold629.g15403.t1">
    <property type="protein sequence ID" value="Csp11.Scaffold629.g15403.t1"/>
    <property type="gene ID" value="Csp11.Scaffold629.g15403"/>
</dbReference>
<protein>
    <submittedName>
        <fullName evidence="3">Secreted protein</fullName>
    </submittedName>
</protein>
<reference evidence="3" key="1">
    <citation type="submission" date="2016-11" db="UniProtKB">
        <authorList>
            <consortium name="WormBaseParasite"/>
        </authorList>
    </citation>
    <scope>IDENTIFICATION</scope>
</reference>
<sequence length="99" mass="11689">MLVETTSEDDAAGPLRRLLSPFQFFFFLLSSCTITHSFGLQIEIMMANEQVYPRRPEKRTPIFPTRYCLKTQKAKRKEMVIKKSNRDETTKQLNIINRF</sequence>